<keyword evidence="7 14" id="KW-0489">Methyltransferase</keyword>
<protein>
    <recommendedName>
        <fullName evidence="4">16S rRNA (cytosine(967)-C(5))-methyltransferase</fullName>
        <ecNumber evidence="4">2.1.1.176</ecNumber>
    </recommendedName>
    <alternativeName>
        <fullName evidence="11">16S rRNA m5C967 methyltransferase</fullName>
    </alternativeName>
    <alternativeName>
        <fullName evidence="12">rRNA (cytosine-C(5)-)-methyltransferase RsmB</fullName>
    </alternativeName>
</protein>
<dbReference type="PROSITE" id="PS51686">
    <property type="entry name" value="SAM_MT_RSMB_NOP"/>
    <property type="match status" value="1"/>
</dbReference>
<dbReference type="InterPro" id="IPR006027">
    <property type="entry name" value="NusB_RsmB_TIM44"/>
</dbReference>
<dbReference type="OrthoDB" id="9810297at2"/>
<dbReference type="InterPro" id="IPR035926">
    <property type="entry name" value="NusB-like_sf"/>
</dbReference>
<dbReference type="EC" id="2.1.1.176" evidence="4"/>
<gene>
    <name evidence="16" type="ORF">IDSA_07425</name>
</gene>
<feature type="binding site" evidence="14">
    <location>
        <position position="283"/>
    </location>
    <ligand>
        <name>S-adenosyl-L-methionine</name>
        <dbReference type="ChEBI" id="CHEBI:59789"/>
    </ligand>
</feature>
<feature type="active site" description="Nucleophile" evidence="14">
    <location>
        <position position="381"/>
    </location>
</feature>
<dbReference type="InterPro" id="IPR023267">
    <property type="entry name" value="RCMT"/>
</dbReference>
<comment type="similarity">
    <text evidence="3 14">Belongs to the class I-like SAM-binding methyltransferase superfamily. RsmB/NOP family.</text>
</comment>
<evidence type="ECO:0000256" key="3">
    <source>
        <dbReference type="ARBA" id="ARBA00007494"/>
    </source>
</evidence>
<sequence>MATPHSAGAGSRAAAAQALFMVLEQGRSLSQALPLVTSSLSGRDRALCQTLCYGVLRFLPQLNFVISHLLAKPLKKDLAILHSLLLVGTYQLIFLRTSDHAAISATVEAASLLQRSRQKGLINGVLRNVQRQREQLEAALASHDELQHNHPRWLADLIRSHYGPEQAEAIFSANNQQAPMWLRINEQRTDRAQYLARLAEADIGYHDESPLSSAIQLVQPVDVQRLPGFAEGMVSVQDLAAQHAAWLLNAAAGERVLDCCAAPGGKTAHILERQPDCTLIAVDSDATRLQRVHDNLQRLQLNAEVINGDAMQPDNWWNGEHFDRILLDAPCSATGVIRRHPDIKWLRRSQDIAVLAQLQADILDTMWSLLKPGGTLLYATCSILPAENSEQIAAFMKRHDDARQVAVAPTGSPDWQWLPGEHAGDGFYYAKLEKRT</sequence>
<dbReference type="Gene3D" id="1.10.940.10">
    <property type="entry name" value="NusB-like"/>
    <property type="match status" value="1"/>
</dbReference>
<feature type="binding site" evidence="14">
    <location>
        <begin position="260"/>
        <end position="266"/>
    </location>
    <ligand>
        <name>S-adenosyl-L-methionine</name>
        <dbReference type="ChEBI" id="CHEBI:59789"/>
    </ligand>
</feature>
<evidence type="ECO:0000256" key="1">
    <source>
        <dbReference type="ARBA" id="ARBA00002724"/>
    </source>
</evidence>
<dbReference type="STRING" id="435908.IDSA_07425"/>
<dbReference type="GO" id="GO:0070475">
    <property type="term" value="P:rRNA base methylation"/>
    <property type="evidence" value="ECO:0007669"/>
    <property type="project" value="TreeGrafter"/>
</dbReference>
<comment type="subcellular location">
    <subcellularLocation>
        <location evidence="2">Cytoplasm</location>
    </subcellularLocation>
</comment>
<evidence type="ECO:0000256" key="9">
    <source>
        <dbReference type="ARBA" id="ARBA00022691"/>
    </source>
</evidence>
<dbReference type="Gene3D" id="3.30.70.1170">
    <property type="entry name" value="Sun protein, domain 3"/>
    <property type="match status" value="1"/>
</dbReference>
<dbReference type="CDD" id="cd02440">
    <property type="entry name" value="AdoMet_MTases"/>
    <property type="match status" value="1"/>
</dbReference>
<evidence type="ECO:0000256" key="4">
    <source>
        <dbReference type="ARBA" id="ARBA00012140"/>
    </source>
</evidence>
<evidence type="ECO:0000256" key="7">
    <source>
        <dbReference type="ARBA" id="ARBA00022603"/>
    </source>
</evidence>
<name>A0A094IUW4_9GAMM</name>
<keyword evidence="17" id="KW-1185">Reference proteome</keyword>
<keyword evidence="6" id="KW-0698">rRNA processing</keyword>
<dbReference type="SUPFAM" id="SSF48013">
    <property type="entry name" value="NusB-like"/>
    <property type="match status" value="1"/>
</dbReference>
<dbReference type="AlphaFoldDB" id="A0A094IUW4"/>
<dbReference type="PANTHER" id="PTHR22807:SF61">
    <property type="entry name" value="NOL1_NOP2_SUN FAMILY PROTEIN _ ANTITERMINATION NUSB DOMAIN-CONTAINING PROTEIN"/>
    <property type="match status" value="1"/>
</dbReference>
<accession>A0A094IUW4</accession>
<evidence type="ECO:0000256" key="10">
    <source>
        <dbReference type="ARBA" id="ARBA00022884"/>
    </source>
</evidence>
<dbReference type="GO" id="GO:0003723">
    <property type="term" value="F:RNA binding"/>
    <property type="evidence" value="ECO:0007669"/>
    <property type="project" value="UniProtKB-UniRule"/>
</dbReference>
<evidence type="ECO:0000256" key="8">
    <source>
        <dbReference type="ARBA" id="ARBA00022679"/>
    </source>
</evidence>
<organism evidence="16 17">
    <name type="scientific">Pseudidiomarina salinarum</name>
    <dbReference type="NCBI Taxonomy" id="435908"/>
    <lineage>
        <taxon>Bacteria</taxon>
        <taxon>Pseudomonadati</taxon>
        <taxon>Pseudomonadota</taxon>
        <taxon>Gammaproteobacteria</taxon>
        <taxon>Alteromonadales</taxon>
        <taxon>Idiomarinaceae</taxon>
        <taxon>Pseudidiomarina</taxon>
    </lineage>
</organism>
<dbReference type="PRINTS" id="PR02008">
    <property type="entry name" value="RCMTFAMILY"/>
</dbReference>
<evidence type="ECO:0000259" key="15">
    <source>
        <dbReference type="PROSITE" id="PS51686"/>
    </source>
</evidence>
<evidence type="ECO:0000256" key="6">
    <source>
        <dbReference type="ARBA" id="ARBA00022552"/>
    </source>
</evidence>
<dbReference type="InterPro" id="IPR054728">
    <property type="entry name" value="RsmB-like_ferredoxin"/>
</dbReference>
<dbReference type="InterPro" id="IPR018314">
    <property type="entry name" value="RsmB/NOL1/NOP2-like_CS"/>
</dbReference>
<dbReference type="Pfam" id="PF01029">
    <property type="entry name" value="NusB"/>
    <property type="match status" value="1"/>
</dbReference>
<dbReference type="Gene3D" id="3.40.50.150">
    <property type="entry name" value="Vaccinia Virus protein VP39"/>
    <property type="match status" value="1"/>
</dbReference>
<evidence type="ECO:0000313" key="17">
    <source>
        <dbReference type="Proteomes" id="UP000054363"/>
    </source>
</evidence>
<evidence type="ECO:0000256" key="13">
    <source>
        <dbReference type="ARBA" id="ARBA00047283"/>
    </source>
</evidence>
<dbReference type="GO" id="GO:0009383">
    <property type="term" value="F:rRNA (cytosine-C5-)-methyltransferase activity"/>
    <property type="evidence" value="ECO:0007669"/>
    <property type="project" value="TreeGrafter"/>
</dbReference>
<dbReference type="FunFam" id="3.40.50.150:FF:000022">
    <property type="entry name" value="Ribosomal RNA small subunit methyltransferase B"/>
    <property type="match status" value="1"/>
</dbReference>
<reference evidence="16 17" key="1">
    <citation type="submission" date="2014-06" db="EMBL/GenBank/DDBJ databases">
        <title>The draft genome sequence of Idiomarina salinarum ISL-52.</title>
        <authorList>
            <person name="Du J."/>
            <person name="Shao Z."/>
        </authorList>
    </citation>
    <scope>NUCLEOTIDE SEQUENCE [LARGE SCALE GENOMIC DNA]</scope>
    <source>
        <strain evidence="16 17">ISL-52</strain>
    </source>
</reference>
<dbReference type="eggNOG" id="COG0144">
    <property type="taxonomic scope" value="Bacteria"/>
</dbReference>
<comment type="catalytic activity">
    <reaction evidence="13">
        <text>cytidine(967) in 16S rRNA + S-adenosyl-L-methionine = 5-methylcytidine(967) in 16S rRNA + S-adenosyl-L-homocysteine + H(+)</text>
        <dbReference type="Rhea" id="RHEA:42748"/>
        <dbReference type="Rhea" id="RHEA-COMP:10219"/>
        <dbReference type="Rhea" id="RHEA-COMP:10220"/>
        <dbReference type="ChEBI" id="CHEBI:15378"/>
        <dbReference type="ChEBI" id="CHEBI:57856"/>
        <dbReference type="ChEBI" id="CHEBI:59789"/>
        <dbReference type="ChEBI" id="CHEBI:74483"/>
        <dbReference type="ChEBI" id="CHEBI:82748"/>
        <dbReference type="EC" id="2.1.1.176"/>
    </reaction>
</comment>
<evidence type="ECO:0000256" key="14">
    <source>
        <dbReference type="PROSITE-ProRule" id="PRU01023"/>
    </source>
</evidence>
<dbReference type="RefSeq" id="WP_034775420.1">
    <property type="nucleotide sequence ID" value="NZ_JPER01000003.1"/>
</dbReference>
<evidence type="ECO:0000256" key="5">
    <source>
        <dbReference type="ARBA" id="ARBA00022490"/>
    </source>
</evidence>
<feature type="binding site" evidence="14">
    <location>
        <position position="309"/>
    </location>
    <ligand>
        <name>S-adenosyl-L-methionine</name>
        <dbReference type="ChEBI" id="CHEBI:59789"/>
    </ligand>
</feature>
<dbReference type="InterPro" id="IPR029063">
    <property type="entry name" value="SAM-dependent_MTases_sf"/>
</dbReference>
<proteinExistence type="inferred from homology"/>
<dbReference type="InterPro" id="IPR001678">
    <property type="entry name" value="MeTrfase_RsmB-F_NOP2_dom"/>
</dbReference>
<feature type="binding site" evidence="14">
    <location>
        <position position="328"/>
    </location>
    <ligand>
        <name>S-adenosyl-L-methionine</name>
        <dbReference type="ChEBI" id="CHEBI:59789"/>
    </ligand>
</feature>
<dbReference type="InterPro" id="IPR004573">
    <property type="entry name" value="rRNA_ssu_MeTfrase_B"/>
</dbReference>
<dbReference type="NCBIfam" id="NF011494">
    <property type="entry name" value="PRK14902.1"/>
    <property type="match status" value="1"/>
</dbReference>
<dbReference type="GO" id="GO:0006355">
    <property type="term" value="P:regulation of DNA-templated transcription"/>
    <property type="evidence" value="ECO:0007669"/>
    <property type="project" value="InterPro"/>
</dbReference>
<dbReference type="PROSITE" id="PS01153">
    <property type="entry name" value="NOL1_NOP2_SUN"/>
    <property type="match status" value="1"/>
</dbReference>
<keyword evidence="5" id="KW-0963">Cytoplasm</keyword>
<dbReference type="SUPFAM" id="SSF53335">
    <property type="entry name" value="S-adenosyl-L-methionine-dependent methyltransferases"/>
    <property type="match status" value="1"/>
</dbReference>
<dbReference type="Pfam" id="PF01189">
    <property type="entry name" value="Methyltr_RsmB-F"/>
    <property type="match status" value="1"/>
</dbReference>
<dbReference type="EMBL" id="JPER01000003">
    <property type="protein sequence ID" value="KFZ30897.1"/>
    <property type="molecule type" value="Genomic_DNA"/>
</dbReference>
<feature type="domain" description="SAM-dependent MTase RsmB/NOP-type" evidence="15">
    <location>
        <begin position="170"/>
        <end position="435"/>
    </location>
</feature>
<evidence type="ECO:0000256" key="11">
    <source>
        <dbReference type="ARBA" id="ARBA00030399"/>
    </source>
</evidence>
<dbReference type="NCBIfam" id="TIGR00563">
    <property type="entry name" value="rsmB"/>
    <property type="match status" value="1"/>
</dbReference>
<dbReference type="PANTHER" id="PTHR22807">
    <property type="entry name" value="NOP2 YEAST -RELATED NOL1/NOP2/FMU SUN DOMAIN-CONTAINING"/>
    <property type="match status" value="1"/>
</dbReference>
<dbReference type="GO" id="GO:0005829">
    <property type="term" value="C:cytosol"/>
    <property type="evidence" value="ECO:0007669"/>
    <property type="project" value="TreeGrafter"/>
</dbReference>
<dbReference type="NCBIfam" id="NF008149">
    <property type="entry name" value="PRK10901.1"/>
    <property type="match status" value="1"/>
</dbReference>
<evidence type="ECO:0000313" key="16">
    <source>
        <dbReference type="EMBL" id="KFZ30897.1"/>
    </source>
</evidence>
<dbReference type="InterPro" id="IPR049560">
    <property type="entry name" value="MeTrfase_RsmB-F_NOP2_cat"/>
</dbReference>
<evidence type="ECO:0000256" key="2">
    <source>
        <dbReference type="ARBA" id="ARBA00004496"/>
    </source>
</evidence>
<dbReference type="Proteomes" id="UP000054363">
    <property type="component" value="Unassembled WGS sequence"/>
</dbReference>
<comment type="caution">
    <text evidence="16">The sequence shown here is derived from an EMBL/GenBank/DDBJ whole genome shotgun (WGS) entry which is preliminary data.</text>
</comment>
<keyword evidence="9 14" id="KW-0949">S-adenosyl-L-methionine</keyword>
<comment type="function">
    <text evidence="1">Specifically methylates the cytosine at position 967 (m5C967) of 16S rRNA.</text>
</comment>
<evidence type="ECO:0000256" key="12">
    <source>
        <dbReference type="ARBA" id="ARBA00031088"/>
    </source>
</evidence>
<dbReference type="Pfam" id="PF22458">
    <property type="entry name" value="RsmF-B_ferredox"/>
    <property type="match status" value="1"/>
</dbReference>
<keyword evidence="10 14" id="KW-0694">RNA-binding</keyword>
<keyword evidence="8 14" id="KW-0808">Transferase</keyword>
<dbReference type="FunFam" id="3.30.70.1170:FF:000002">
    <property type="entry name" value="Ribosomal RNA small subunit methyltransferase B"/>
    <property type="match status" value="1"/>
</dbReference>